<evidence type="ECO:0000313" key="2">
    <source>
        <dbReference type="EMBL" id="KAK3801681.1"/>
    </source>
</evidence>
<protein>
    <submittedName>
        <fullName evidence="2">Uncharacterized protein</fullName>
    </submittedName>
</protein>
<dbReference type="AlphaFoldDB" id="A0AAE1BA77"/>
<sequence length="66" mass="7382">MYQDYVTDPHLCSSSSSPPQNSNRYLPAICNARNFLSVKRLKLTVTELPRCSDPASDLPPSRLRSS</sequence>
<evidence type="ECO:0000256" key="1">
    <source>
        <dbReference type="SAM" id="MobiDB-lite"/>
    </source>
</evidence>
<comment type="caution">
    <text evidence="2">The sequence shown here is derived from an EMBL/GenBank/DDBJ whole genome shotgun (WGS) entry which is preliminary data.</text>
</comment>
<gene>
    <name evidence="2" type="ORF">RRG08_033867</name>
</gene>
<proteinExistence type="predicted"/>
<keyword evidence="3" id="KW-1185">Reference proteome</keyword>
<reference evidence="2" key="1">
    <citation type="journal article" date="2023" name="G3 (Bethesda)">
        <title>A reference genome for the long-term kleptoplast-retaining sea slug Elysia crispata morphotype clarki.</title>
        <authorList>
            <person name="Eastman K.E."/>
            <person name="Pendleton A.L."/>
            <person name="Shaikh M.A."/>
            <person name="Suttiyut T."/>
            <person name="Ogas R."/>
            <person name="Tomko P."/>
            <person name="Gavelis G."/>
            <person name="Widhalm J.R."/>
            <person name="Wisecaver J.H."/>
        </authorList>
    </citation>
    <scope>NUCLEOTIDE SEQUENCE</scope>
    <source>
        <strain evidence="2">ECLA1</strain>
    </source>
</reference>
<evidence type="ECO:0000313" key="3">
    <source>
        <dbReference type="Proteomes" id="UP001283361"/>
    </source>
</evidence>
<accession>A0AAE1BA77</accession>
<dbReference type="Proteomes" id="UP001283361">
    <property type="component" value="Unassembled WGS sequence"/>
</dbReference>
<feature type="region of interest" description="Disordered" evidence="1">
    <location>
        <begin position="1"/>
        <end position="23"/>
    </location>
</feature>
<organism evidence="2 3">
    <name type="scientific">Elysia crispata</name>
    <name type="common">lettuce slug</name>
    <dbReference type="NCBI Taxonomy" id="231223"/>
    <lineage>
        <taxon>Eukaryota</taxon>
        <taxon>Metazoa</taxon>
        <taxon>Spiralia</taxon>
        <taxon>Lophotrochozoa</taxon>
        <taxon>Mollusca</taxon>
        <taxon>Gastropoda</taxon>
        <taxon>Heterobranchia</taxon>
        <taxon>Euthyneura</taxon>
        <taxon>Panpulmonata</taxon>
        <taxon>Sacoglossa</taxon>
        <taxon>Placobranchoidea</taxon>
        <taxon>Plakobranchidae</taxon>
        <taxon>Elysia</taxon>
    </lineage>
</organism>
<name>A0AAE1BA77_9GAST</name>
<dbReference type="EMBL" id="JAWDGP010000286">
    <property type="protein sequence ID" value="KAK3801681.1"/>
    <property type="molecule type" value="Genomic_DNA"/>
</dbReference>
<feature type="compositionally biased region" description="Low complexity" evidence="1">
    <location>
        <begin position="13"/>
        <end position="23"/>
    </location>
</feature>